<dbReference type="Gene3D" id="3.40.250.10">
    <property type="entry name" value="Rhodanese-like domain"/>
    <property type="match status" value="1"/>
</dbReference>
<protein>
    <recommendedName>
        <fullName evidence="1">Rhodanese domain-containing protein</fullName>
    </recommendedName>
</protein>
<gene>
    <name evidence="2" type="ORF">NIES37_68170</name>
</gene>
<dbReference type="GO" id="GO:0004792">
    <property type="term" value="F:thiosulfate-cyanide sulfurtransferase activity"/>
    <property type="evidence" value="ECO:0007669"/>
    <property type="project" value="InterPro"/>
</dbReference>
<sequence length="172" mass="18893">MKFQKSIQTLLLAIVLSFCLFLSIQQNLMASEISTSSGSIAETDILSDPKGFPKLESAIDQYLISIPSGYYTIAKVEDLKSLMASRQPLLVDVREPSEYRSGHIPGAINIPLRTLARNLSKIPNDSPVVMYCSTGYRSSMGVMTLHLLNYDNVQGFPPSFAGWKASGEEIAK</sequence>
<dbReference type="SMART" id="SM00450">
    <property type="entry name" value="RHOD"/>
    <property type="match status" value="1"/>
</dbReference>
<evidence type="ECO:0000259" key="1">
    <source>
        <dbReference type="PROSITE" id="PS50206"/>
    </source>
</evidence>
<dbReference type="PANTHER" id="PTHR44086">
    <property type="entry name" value="THIOSULFATE SULFURTRANSFERASE RDL2, MITOCHONDRIAL-RELATED"/>
    <property type="match status" value="1"/>
</dbReference>
<dbReference type="InterPro" id="IPR036873">
    <property type="entry name" value="Rhodanese-like_dom_sf"/>
</dbReference>
<evidence type="ECO:0000313" key="3">
    <source>
        <dbReference type="Proteomes" id="UP000218785"/>
    </source>
</evidence>
<reference evidence="2 3" key="1">
    <citation type="submission" date="2017-06" db="EMBL/GenBank/DDBJ databases">
        <title>Genome sequencing of cyanobaciteial culture collection at National Institute for Environmental Studies (NIES).</title>
        <authorList>
            <person name="Hirose Y."/>
            <person name="Shimura Y."/>
            <person name="Fujisawa T."/>
            <person name="Nakamura Y."/>
            <person name="Kawachi M."/>
        </authorList>
    </citation>
    <scope>NUCLEOTIDE SEQUENCE [LARGE SCALE GENOMIC DNA]</scope>
    <source>
        <strain evidence="2 3">NIES-37</strain>
    </source>
</reference>
<dbReference type="AlphaFoldDB" id="A0A1Z4NAP6"/>
<keyword evidence="3" id="KW-1185">Reference proteome</keyword>
<dbReference type="PROSITE" id="PS00380">
    <property type="entry name" value="RHODANESE_1"/>
    <property type="match status" value="1"/>
</dbReference>
<proteinExistence type="predicted"/>
<dbReference type="RefSeq" id="WP_096583263.1">
    <property type="nucleotide sequence ID" value="NZ_CAWNJS010000001.1"/>
</dbReference>
<dbReference type="SUPFAM" id="SSF52821">
    <property type="entry name" value="Rhodanese/Cell cycle control phosphatase"/>
    <property type="match status" value="1"/>
</dbReference>
<accession>A0A1Z4NAP6</accession>
<dbReference type="PANTHER" id="PTHR44086:SF10">
    <property type="entry name" value="THIOSULFATE SULFURTRANSFERASE_RHODANESE-LIKE DOMAIN-CONTAINING PROTEIN 3"/>
    <property type="match status" value="1"/>
</dbReference>
<feature type="domain" description="Rhodanese" evidence="1">
    <location>
        <begin position="84"/>
        <end position="172"/>
    </location>
</feature>
<dbReference type="InterPro" id="IPR001763">
    <property type="entry name" value="Rhodanese-like_dom"/>
</dbReference>
<dbReference type="Pfam" id="PF00581">
    <property type="entry name" value="Rhodanese"/>
    <property type="match status" value="1"/>
</dbReference>
<dbReference type="CDD" id="cd00158">
    <property type="entry name" value="RHOD"/>
    <property type="match status" value="1"/>
</dbReference>
<dbReference type="PROSITE" id="PS50206">
    <property type="entry name" value="RHODANESE_3"/>
    <property type="match status" value="1"/>
</dbReference>
<evidence type="ECO:0000313" key="2">
    <source>
        <dbReference type="EMBL" id="BAZ02804.1"/>
    </source>
</evidence>
<dbReference type="InterPro" id="IPR001307">
    <property type="entry name" value="Thiosulphate_STrfase_CS"/>
</dbReference>
<name>A0A1Z4NAP6_9CYAN</name>
<dbReference type="Proteomes" id="UP000218785">
    <property type="component" value="Chromosome"/>
</dbReference>
<dbReference type="KEGG" id="ttq:NIES37_68170"/>
<organism evidence="2 3">
    <name type="scientific">Tolypothrix tenuis PCC 7101</name>
    <dbReference type="NCBI Taxonomy" id="231146"/>
    <lineage>
        <taxon>Bacteria</taxon>
        <taxon>Bacillati</taxon>
        <taxon>Cyanobacteriota</taxon>
        <taxon>Cyanophyceae</taxon>
        <taxon>Nostocales</taxon>
        <taxon>Tolypothrichaceae</taxon>
        <taxon>Tolypothrix</taxon>
    </lineage>
</organism>
<dbReference type="EMBL" id="AP018248">
    <property type="protein sequence ID" value="BAZ02804.1"/>
    <property type="molecule type" value="Genomic_DNA"/>
</dbReference>